<dbReference type="Proteomes" id="UP000016801">
    <property type="component" value="Unassembled WGS sequence"/>
</dbReference>
<dbReference type="EMBL" id="CAGA01000065">
    <property type="protein sequence ID" value="CCE33758.1"/>
    <property type="molecule type" value="Genomic_DNA"/>
</dbReference>
<gene>
    <name evidence="1" type="ORF">CPUR_07684</name>
</gene>
<reference evidence="1 2" key="1">
    <citation type="journal article" date="2013" name="PLoS Genet.">
        <title>Plant-symbiotic fungi as chemical engineers: Multi-genome analysis of the Clavicipitaceae reveals dynamics of alkaloid loci.</title>
        <authorList>
            <person name="Schardl C.L."/>
            <person name="Young C.A."/>
            <person name="Hesse U."/>
            <person name="Amyotte S.G."/>
            <person name="Andreeva K."/>
            <person name="Calie P.J."/>
            <person name="Fleetwood D.J."/>
            <person name="Haws D.C."/>
            <person name="Moore N."/>
            <person name="Oeser B."/>
            <person name="Panaccione D.G."/>
            <person name="Schweri K.K."/>
            <person name="Voisey C.R."/>
            <person name="Farman M.L."/>
            <person name="Jaromczyk J.W."/>
            <person name="Roe B.A."/>
            <person name="O'Sullivan D.M."/>
            <person name="Scott B."/>
            <person name="Tudzynski P."/>
            <person name="An Z."/>
            <person name="Arnaoudova E.G."/>
            <person name="Bullock C.T."/>
            <person name="Charlton N.D."/>
            <person name="Chen L."/>
            <person name="Cox M."/>
            <person name="Dinkins R.D."/>
            <person name="Florea S."/>
            <person name="Glenn A.E."/>
            <person name="Gordon A."/>
            <person name="Gueldener U."/>
            <person name="Harris D.R."/>
            <person name="Hollin W."/>
            <person name="Jaromczyk J."/>
            <person name="Johnson R.D."/>
            <person name="Khan A.K."/>
            <person name="Leistner E."/>
            <person name="Leuchtmann A."/>
            <person name="Li C."/>
            <person name="Liu J."/>
            <person name="Liu J."/>
            <person name="Liu M."/>
            <person name="Mace W."/>
            <person name="Machado C."/>
            <person name="Nagabhyru P."/>
            <person name="Pan J."/>
            <person name="Schmid J."/>
            <person name="Sugawara K."/>
            <person name="Steiner U."/>
            <person name="Takach J.E."/>
            <person name="Tanaka E."/>
            <person name="Webb J.S."/>
            <person name="Wilson E.V."/>
            <person name="Wiseman J.L."/>
            <person name="Yoshida R."/>
            <person name="Zeng Z."/>
        </authorList>
    </citation>
    <scope>NUCLEOTIDE SEQUENCE [LARGE SCALE GENOMIC DNA]</scope>
    <source>
        <strain evidence="1 2">20.1</strain>
    </source>
</reference>
<dbReference type="HOGENOM" id="CLU_2542390_0_0_1"/>
<comment type="caution">
    <text evidence="1">The sequence shown here is derived from an EMBL/GenBank/DDBJ whole genome shotgun (WGS) entry which is preliminary data.</text>
</comment>
<evidence type="ECO:0000313" key="2">
    <source>
        <dbReference type="Proteomes" id="UP000016801"/>
    </source>
</evidence>
<keyword evidence="2" id="KW-1185">Reference proteome</keyword>
<dbReference type="OrthoDB" id="3796472at2759"/>
<dbReference type="AlphaFoldDB" id="M1WFK9"/>
<proteinExistence type="predicted"/>
<protein>
    <submittedName>
        <fullName evidence="1">Uncharacterized protein</fullName>
    </submittedName>
</protein>
<accession>M1WFK9</accession>
<organism evidence="1 2">
    <name type="scientific">Claviceps purpurea (strain 20.1)</name>
    <name type="common">Ergot fungus</name>
    <name type="synonym">Sphacelia segetum</name>
    <dbReference type="NCBI Taxonomy" id="1111077"/>
    <lineage>
        <taxon>Eukaryota</taxon>
        <taxon>Fungi</taxon>
        <taxon>Dikarya</taxon>
        <taxon>Ascomycota</taxon>
        <taxon>Pezizomycotina</taxon>
        <taxon>Sordariomycetes</taxon>
        <taxon>Hypocreomycetidae</taxon>
        <taxon>Hypocreales</taxon>
        <taxon>Clavicipitaceae</taxon>
        <taxon>Claviceps</taxon>
    </lineage>
</organism>
<evidence type="ECO:0000313" key="1">
    <source>
        <dbReference type="EMBL" id="CCE33758.1"/>
    </source>
</evidence>
<dbReference type="VEuPathDB" id="FungiDB:CPUR_07684"/>
<sequence>MDVLVHELDPTDKTGWWNWTQWVVHLGKSDLQHLSTDEPELTVVADAVGQLIEDCVKGLDSARLESEQLREAENENCDDEHDD</sequence>
<name>M1WFK9_CLAP2</name>